<evidence type="ECO:0000256" key="1">
    <source>
        <dbReference type="ARBA" id="ARBA00004496"/>
    </source>
</evidence>
<dbReference type="InterPro" id="IPR001669">
    <property type="entry name" value="Arg_repress"/>
</dbReference>
<comment type="function">
    <text evidence="9">Regulates arginine biosynthesis genes.</text>
</comment>
<evidence type="ECO:0000256" key="8">
    <source>
        <dbReference type="ARBA" id="ARBA00023163"/>
    </source>
</evidence>
<keyword evidence="7 9" id="KW-0238">DNA-binding</keyword>
<dbReference type="EMBL" id="CP130612">
    <property type="protein sequence ID" value="WKW10827.1"/>
    <property type="molecule type" value="Genomic_DNA"/>
</dbReference>
<keyword evidence="9" id="KW-0028">Amino-acid biosynthesis</keyword>
<feature type="domain" description="Arginine repressor DNA-binding" evidence="10">
    <location>
        <begin position="3"/>
        <end position="58"/>
    </location>
</feature>
<evidence type="ECO:0000256" key="5">
    <source>
        <dbReference type="ARBA" id="ARBA00022490"/>
    </source>
</evidence>
<comment type="similarity">
    <text evidence="3 9">Belongs to the ArgR family.</text>
</comment>
<accession>A0AA49Q6E9</accession>
<dbReference type="InterPro" id="IPR036390">
    <property type="entry name" value="WH_DNA-bd_sf"/>
</dbReference>
<dbReference type="GO" id="GO:0034618">
    <property type="term" value="F:arginine binding"/>
    <property type="evidence" value="ECO:0007669"/>
    <property type="project" value="InterPro"/>
</dbReference>
<evidence type="ECO:0000259" key="11">
    <source>
        <dbReference type="Pfam" id="PF02863"/>
    </source>
</evidence>
<dbReference type="InterPro" id="IPR036388">
    <property type="entry name" value="WH-like_DNA-bd_sf"/>
</dbReference>
<protein>
    <recommendedName>
        <fullName evidence="4 9">Arginine repressor</fullName>
    </recommendedName>
</protein>
<dbReference type="InterPro" id="IPR020899">
    <property type="entry name" value="Arg_repress_C"/>
</dbReference>
<keyword evidence="9" id="KW-0055">Arginine biosynthesis</keyword>
<dbReference type="InterPro" id="IPR020900">
    <property type="entry name" value="Arg_repress_DNA-bd"/>
</dbReference>
<evidence type="ECO:0000256" key="2">
    <source>
        <dbReference type="ARBA" id="ARBA00005040"/>
    </source>
</evidence>
<gene>
    <name evidence="9" type="primary">argR</name>
    <name evidence="12" type="ORF">Strain138_000059</name>
    <name evidence="13" type="ORF">Strain318_000059</name>
</gene>
<keyword evidence="8 9" id="KW-0804">Transcription</keyword>
<comment type="subcellular location">
    <subcellularLocation>
        <location evidence="1 9">Cytoplasm</location>
    </subcellularLocation>
</comment>
<evidence type="ECO:0000313" key="12">
    <source>
        <dbReference type="EMBL" id="WKW10827.1"/>
    </source>
</evidence>
<dbReference type="InterPro" id="IPR036251">
    <property type="entry name" value="Arg_repress_C_sf"/>
</dbReference>
<evidence type="ECO:0000256" key="7">
    <source>
        <dbReference type="ARBA" id="ARBA00023125"/>
    </source>
</evidence>
<dbReference type="KEGG" id="pspc:Strain318_000059"/>
<dbReference type="EMBL" id="CP130613">
    <property type="protein sequence ID" value="WKW13736.1"/>
    <property type="molecule type" value="Genomic_DNA"/>
</dbReference>
<organism evidence="12">
    <name type="scientific">Pseudogemmatithrix spongiicola</name>
    <dbReference type="NCBI Taxonomy" id="3062599"/>
    <lineage>
        <taxon>Bacteria</taxon>
        <taxon>Pseudomonadati</taxon>
        <taxon>Gemmatimonadota</taxon>
        <taxon>Gemmatimonadia</taxon>
        <taxon>Gemmatimonadales</taxon>
        <taxon>Gemmatimonadaceae</taxon>
        <taxon>Pseudogemmatithrix</taxon>
    </lineage>
</organism>
<name>A0AA49Q3H1_9BACT</name>
<evidence type="ECO:0000313" key="13">
    <source>
        <dbReference type="EMBL" id="WKW13736.1"/>
    </source>
</evidence>
<dbReference type="GO" id="GO:0005737">
    <property type="term" value="C:cytoplasm"/>
    <property type="evidence" value="ECO:0007669"/>
    <property type="project" value="UniProtKB-SubCell"/>
</dbReference>
<dbReference type="SUPFAM" id="SSF46785">
    <property type="entry name" value="Winged helix' DNA-binding domain"/>
    <property type="match status" value="1"/>
</dbReference>
<dbReference type="RefSeq" id="WP_367886537.1">
    <property type="nucleotide sequence ID" value="NZ_CP130612.1"/>
</dbReference>
<feature type="domain" description="Arginine repressor C-terminal" evidence="11">
    <location>
        <begin position="85"/>
        <end position="149"/>
    </location>
</feature>
<accession>A0AA49Q3H1</accession>
<dbReference type="GO" id="GO:0006526">
    <property type="term" value="P:L-arginine biosynthetic process"/>
    <property type="evidence" value="ECO:0007669"/>
    <property type="project" value="UniProtKB-KW"/>
</dbReference>
<evidence type="ECO:0000256" key="4">
    <source>
        <dbReference type="ARBA" id="ARBA00021148"/>
    </source>
</evidence>
<evidence type="ECO:0000313" key="14">
    <source>
        <dbReference type="Proteomes" id="UP001229955"/>
    </source>
</evidence>
<keyword evidence="9" id="KW-0678">Repressor</keyword>
<dbReference type="GO" id="GO:0051259">
    <property type="term" value="P:protein complex oligomerization"/>
    <property type="evidence" value="ECO:0007669"/>
    <property type="project" value="InterPro"/>
</dbReference>
<dbReference type="SUPFAM" id="SSF55252">
    <property type="entry name" value="C-terminal domain of arginine repressor"/>
    <property type="match status" value="1"/>
</dbReference>
<keyword evidence="14" id="KW-1185">Reference proteome</keyword>
<dbReference type="Pfam" id="PF02863">
    <property type="entry name" value="Arg_repressor_C"/>
    <property type="match status" value="1"/>
</dbReference>
<dbReference type="GO" id="GO:0003700">
    <property type="term" value="F:DNA-binding transcription factor activity"/>
    <property type="evidence" value="ECO:0007669"/>
    <property type="project" value="UniProtKB-UniRule"/>
</dbReference>
<dbReference type="AlphaFoldDB" id="A0AA49Q3H1"/>
<dbReference type="GO" id="GO:0003677">
    <property type="term" value="F:DNA binding"/>
    <property type="evidence" value="ECO:0007669"/>
    <property type="project" value="UniProtKB-KW"/>
</dbReference>
<dbReference type="Gene3D" id="3.30.1360.40">
    <property type="match status" value="1"/>
</dbReference>
<dbReference type="HAMAP" id="MF_00173">
    <property type="entry name" value="Arg_repressor"/>
    <property type="match status" value="1"/>
</dbReference>
<dbReference type="PANTHER" id="PTHR34471">
    <property type="entry name" value="ARGININE REPRESSOR"/>
    <property type="match status" value="1"/>
</dbReference>
<evidence type="ECO:0000256" key="6">
    <source>
        <dbReference type="ARBA" id="ARBA00023015"/>
    </source>
</evidence>
<dbReference type="Gene3D" id="1.10.10.10">
    <property type="entry name" value="Winged helix-like DNA-binding domain superfamily/Winged helix DNA-binding domain"/>
    <property type="match status" value="1"/>
</dbReference>
<evidence type="ECO:0000256" key="3">
    <source>
        <dbReference type="ARBA" id="ARBA00008316"/>
    </source>
</evidence>
<dbReference type="Pfam" id="PF01316">
    <property type="entry name" value="Arg_repressor"/>
    <property type="match status" value="1"/>
</dbReference>
<reference evidence="12" key="1">
    <citation type="submission" date="2023-07" db="EMBL/GenBank/DDBJ databases">
        <authorList>
            <person name="Haufschild T."/>
            <person name="Kallscheuer N."/>
            <person name="Hammer J."/>
            <person name="Kohn T."/>
            <person name="Kabuu M."/>
            <person name="Jogler M."/>
            <person name="Wohfarth N."/>
            <person name="Heuer A."/>
            <person name="Rohde M."/>
            <person name="van Teeseling M.C.F."/>
            <person name="Jogler C."/>
        </authorList>
    </citation>
    <scope>NUCLEOTIDE SEQUENCE</scope>
    <source>
        <strain evidence="12">Strain 138</strain>
        <strain evidence="13">Strain 318</strain>
    </source>
</reference>
<sequence>MTVNKRERQHAILELIATREIGSQEELRQLLHRQGWDVTQSTLSRDLRDLRVARVASPEGLRYVAGDSAAADDGSRAPLAAILPQLFLSLDGVGPLLVLKTVIGGAQPVASAIDAEASPDVLGTIAGDDTILMICRSEQARERLARRVTSLAKRPR</sequence>
<proteinExistence type="inferred from homology"/>
<evidence type="ECO:0000259" key="10">
    <source>
        <dbReference type="Pfam" id="PF01316"/>
    </source>
</evidence>
<dbReference type="PANTHER" id="PTHR34471:SF1">
    <property type="entry name" value="ARGININE REPRESSOR"/>
    <property type="match status" value="1"/>
</dbReference>
<dbReference type="PRINTS" id="PR01467">
    <property type="entry name" value="ARGREPRESSOR"/>
</dbReference>
<keyword evidence="6 9" id="KW-0805">Transcription regulation</keyword>
<comment type="pathway">
    <text evidence="2 9">Amino-acid biosynthesis; L-arginine biosynthesis [regulation].</text>
</comment>
<dbReference type="Proteomes" id="UP001229955">
    <property type="component" value="Chromosome"/>
</dbReference>
<evidence type="ECO:0000256" key="9">
    <source>
        <dbReference type="HAMAP-Rule" id="MF_00173"/>
    </source>
</evidence>
<dbReference type="GO" id="GO:1900079">
    <property type="term" value="P:regulation of arginine biosynthetic process"/>
    <property type="evidence" value="ECO:0007669"/>
    <property type="project" value="UniProtKB-UniRule"/>
</dbReference>
<keyword evidence="5 9" id="KW-0963">Cytoplasm</keyword>